<evidence type="ECO:0000313" key="3">
    <source>
        <dbReference type="Proteomes" id="UP000054735"/>
    </source>
</evidence>
<name>A0A378I8Z7_9GAMM</name>
<organism evidence="2 4">
    <name type="scientific">Legionella birminghamensis</name>
    <dbReference type="NCBI Taxonomy" id="28083"/>
    <lineage>
        <taxon>Bacteria</taxon>
        <taxon>Pseudomonadati</taxon>
        <taxon>Pseudomonadota</taxon>
        <taxon>Gammaproteobacteria</taxon>
        <taxon>Legionellales</taxon>
        <taxon>Legionellaceae</taxon>
        <taxon>Legionella</taxon>
    </lineage>
</organism>
<dbReference type="EMBL" id="UGNW01000001">
    <property type="protein sequence ID" value="STX31210.1"/>
    <property type="molecule type" value="Genomic_DNA"/>
</dbReference>
<dbReference type="Proteomes" id="UP000054735">
    <property type="component" value="Unassembled WGS sequence"/>
</dbReference>
<reference evidence="1 3" key="1">
    <citation type="submission" date="2015-11" db="EMBL/GenBank/DDBJ databases">
        <title>Genomic analysis of 38 Legionella species identifies large and diverse effector repertoires.</title>
        <authorList>
            <person name="Burstein D."/>
            <person name="Amaro F."/>
            <person name="Zusman T."/>
            <person name="Lifshitz Z."/>
            <person name="Cohen O."/>
            <person name="Gilbert J.A."/>
            <person name="Pupko T."/>
            <person name="Shuman H.A."/>
            <person name="Segal G."/>
        </authorList>
    </citation>
    <scope>NUCLEOTIDE SEQUENCE [LARGE SCALE GENOMIC DNA]</scope>
    <source>
        <strain evidence="1 3">CDC#1407-AL-14</strain>
    </source>
</reference>
<dbReference type="AlphaFoldDB" id="A0A378I8Z7"/>
<evidence type="ECO:0000313" key="4">
    <source>
        <dbReference type="Proteomes" id="UP000255066"/>
    </source>
</evidence>
<evidence type="ECO:0000313" key="2">
    <source>
        <dbReference type="EMBL" id="STX31210.1"/>
    </source>
</evidence>
<sequence>MDTDFKSKLFKLFEFHSCLSNGICDRDGYYVPIVDAINNDFTTNRKRYREGDEFPDHNPWIRVPEEIGAYSE</sequence>
<evidence type="ECO:0000313" key="1">
    <source>
        <dbReference type="EMBL" id="KTC68080.1"/>
    </source>
</evidence>
<reference evidence="2 4" key="2">
    <citation type="submission" date="2018-06" db="EMBL/GenBank/DDBJ databases">
        <authorList>
            <consortium name="Pathogen Informatics"/>
            <person name="Doyle S."/>
        </authorList>
    </citation>
    <scope>NUCLEOTIDE SEQUENCE [LARGE SCALE GENOMIC DNA]</scope>
    <source>
        <strain evidence="2 4">NCTC12437</strain>
    </source>
</reference>
<gene>
    <name evidence="1" type="ORF">Lbir_2682</name>
    <name evidence="2" type="ORF">NCTC12437_00980</name>
</gene>
<proteinExistence type="predicted"/>
<keyword evidence="3" id="KW-1185">Reference proteome</keyword>
<dbReference type="Proteomes" id="UP000255066">
    <property type="component" value="Unassembled WGS sequence"/>
</dbReference>
<accession>A0A378I8Z7</accession>
<dbReference type="EMBL" id="LNXT01000048">
    <property type="protein sequence ID" value="KTC68080.1"/>
    <property type="molecule type" value="Genomic_DNA"/>
</dbReference>
<dbReference type="RefSeq" id="WP_058524674.1">
    <property type="nucleotide sequence ID" value="NZ_CAAAHV010000013.1"/>
</dbReference>
<protein>
    <submittedName>
        <fullName evidence="2">Uncharacterized protein</fullName>
    </submittedName>
</protein>